<dbReference type="EMBL" id="BK032734">
    <property type="protein sequence ID" value="DAF57443.1"/>
    <property type="molecule type" value="Genomic_DNA"/>
</dbReference>
<protein>
    <submittedName>
        <fullName evidence="2">Uncharacterized protein</fullName>
    </submittedName>
</protein>
<keyword evidence="1" id="KW-0175">Coiled coil</keyword>
<organism evidence="2">
    <name type="scientific">Myoviridae sp. ctqfO1</name>
    <dbReference type="NCBI Taxonomy" id="2827710"/>
    <lineage>
        <taxon>Viruses</taxon>
        <taxon>Duplodnaviria</taxon>
        <taxon>Heunggongvirae</taxon>
        <taxon>Uroviricota</taxon>
        <taxon>Caudoviricetes</taxon>
    </lineage>
</organism>
<name>A0A8S5T353_9CAUD</name>
<proteinExistence type="predicted"/>
<evidence type="ECO:0000313" key="2">
    <source>
        <dbReference type="EMBL" id="DAF57443.1"/>
    </source>
</evidence>
<feature type="coiled-coil region" evidence="1">
    <location>
        <begin position="107"/>
        <end position="134"/>
    </location>
</feature>
<sequence>MNALEKWIVEDMIERLDGVEDLGGYPCDLAYLLYEEDNYNGVITCYAYYSDAREWINTYWNELKDEMEDYEFNFGEYPNPFENECAFMVKIVLNAASRLISESEWVRENWNEEVEYTEEVIKQIKAELKEAIAD</sequence>
<reference evidence="2" key="1">
    <citation type="journal article" date="2021" name="Proc. Natl. Acad. Sci. U.S.A.">
        <title>A Catalog of Tens of Thousands of Viruses from Human Metagenomes Reveals Hidden Associations with Chronic Diseases.</title>
        <authorList>
            <person name="Tisza M.J."/>
            <person name="Buck C.B."/>
        </authorList>
    </citation>
    <scope>NUCLEOTIDE SEQUENCE</scope>
    <source>
        <strain evidence="2">CtqfO1</strain>
    </source>
</reference>
<evidence type="ECO:0000256" key="1">
    <source>
        <dbReference type="SAM" id="Coils"/>
    </source>
</evidence>
<accession>A0A8S5T353</accession>